<reference evidence="8" key="2">
    <citation type="journal article" date="2021" name="Genome Biol. Evol.">
        <title>Developing a high-quality reference genome for a parasitic bivalve with doubly uniparental inheritance (Bivalvia: Unionida).</title>
        <authorList>
            <person name="Smith C.H."/>
        </authorList>
    </citation>
    <scope>NUCLEOTIDE SEQUENCE</scope>
    <source>
        <strain evidence="8">CHS0354</strain>
        <tissue evidence="8">Mantle</tissue>
    </source>
</reference>
<proteinExistence type="predicted"/>
<gene>
    <name evidence="8" type="ORF">CHS0354_006963</name>
</gene>
<evidence type="ECO:0000313" key="8">
    <source>
        <dbReference type="EMBL" id="KAK3586269.1"/>
    </source>
</evidence>
<reference evidence="8" key="3">
    <citation type="submission" date="2023-05" db="EMBL/GenBank/DDBJ databases">
        <authorList>
            <person name="Smith C.H."/>
        </authorList>
    </citation>
    <scope>NUCLEOTIDE SEQUENCE</scope>
    <source>
        <strain evidence="8">CHS0354</strain>
        <tissue evidence="8">Mantle</tissue>
    </source>
</reference>
<evidence type="ECO:0000256" key="2">
    <source>
        <dbReference type="ARBA" id="ARBA00022679"/>
    </source>
</evidence>
<evidence type="ECO:0000256" key="1">
    <source>
        <dbReference type="ARBA" id="ARBA00022527"/>
    </source>
</evidence>
<dbReference type="PANTHER" id="PTHR45992:SF11">
    <property type="entry name" value="ALPHA-TYPE PROTEIN KINASE DOMAIN-CONTAINING PROTEIN"/>
    <property type="match status" value="1"/>
</dbReference>
<dbReference type="CDD" id="cd04515">
    <property type="entry name" value="Alpha_kinase"/>
    <property type="match status" value="1"/>
</dbReference>
<evidence type="ECO:0000256" key="4">
    <source>
        <dbReference type="ARBA" id="ARBA00022777"/>
    </source>
</evidence>
<feature type="region of interest" description="Disordered" evidence="6">
    <location>
        <begin position="309"/>
        <end position="333"/>
    </location>
</feature>
<dbReference type="GO" id="GO:0004674">
    <property type="term" value="F:protein serine/threonine kinase activity"/>
    <property type="evidence" value="ECO:0007669"/>
    <property type="project" value="UniProtKB-KW"/>
</dbReference>
<dbReference type="EMBL" id="JAEAOA010000471">
    <property type="protein sequence ID" value="KAK3586269.1"/>
    <property type="molecule type" value="Genomic_DNA"/>
</dbReference>
<feature type="domain" description="Alpha-type protein kinase" evidence="7">
    <location>
        <begin position="1"/>
        <end position="263"/>
    </location>
</feature>
<dbReference type="InterPro" id="IPR011009">
    <property type="entry name" value="Kinase-like_dom_sf"/>
</dbReference>
<keyword evidence="9" id="KW-1185">Reference proteome</keyword>
<evidence type="ECO:0000256" key="5">
    <source>
        <dbReference type="ARBA" id="ARBA00022840"/>
    </source>
</evidence>
<evidence type="ECO:0000259" key="7">
    <source>
        <dbReference type="PROSITE" id="PS51158"/>
    </source>
</evidence>
<dbReference type="PANTHER" id="PTHR45992">
    <property type="entry name" value="EUKARYOTIC ELONGATION FACTOR 2 KINASE-RELATED"/>
    <property type="match status" value="1"/>
</dbReference>
<accession>A0AAE0S6U3</accession>
<dbReference type="InterPro" id="IPR004166">
    <property type="entry name" value="a-kinase_dom"/>
</dbReference>
<organism evidence="8 9">
    <name type="scientific">Potamilus streckersoni</name>
    <dbReference type="NCBI Taxonomy" id="2493646"/>
    <lineage>
        <taxon>Eukaryota</taxon>
        <taxon>Metazoa</taxon>
        <taxon>Spiralia</taxon>
        <taxon>Lophotrochozoa</taxon>
        <taxon>Mollusca</taxon>
        <taxon>Bivalvia</taxon>
        <taxon>Autobranchia</taxon>
        <taxon>Heteroconchia</taxon>
        <taxon>Palaeoheterodonta</taxon>
        <taxon>Unionida</taxon>
        <taxon>Unionoidea</taxon>
        <taxon>Unionidae</taxon>
        <taxon>Ambleminae</taxon>
        <taxon>Lampsilini</taxon>
        <taxon>Potamilus</taxon>
    </lineage>
</organism>
<feature type="non-terminal residue" evidence="8">
    <location>
        <position position="1"/>
    </location>
</feature>
<dbReference type="SMART" id="SM00811">
    <property type="entry name" value="Alpha_kinase"/>
    <property type="match status" value="1"/>
</dbReference>
<dbReference type="GO" id="GO:0005524">
    <property type="term" value="F:ATP binding"/>
    <property type="evidence" value="ECO:0007669"/>
    <property type="project" value="UniProtKB-KW"/>
</dbReference>
<keyword evidence="1" id="KW-0723">Serine/threonine-protein kinase</keyword>
<protein>
    <recommendedName>
        <fullName evidence="7">Alpha-type protein kinase domain-containing protein</fullName>
    </recommendedName>
</protein>
<keyword evidence="3" id="KW-0547">Nucleotide-binding</keyword>
<comment type="caution">
    <text evidence="8">The sequence shown here is derived from an EMBL/GenBank/DDBJ whole genome shotgun (WGS) entry which is preliminary data.</text>
</comment>
<reference evidence="8" key="1">
    <citation type="journal article" date="2021" name="Genome Biol. Evol.">
        <title>A High-Quality Reference Genome for a Parasitic Bivalve with Doubly Uniparental Inheritance (Bivalvia: Unionida).</title>
        <authorList>
            <person name="Smith C.H."/>
        </authorList>
    </citation>
    <scope>NUCLEOTIDE SEQUENCE</scope>
    <source>
        <strain evidence="8">CHS0354</strain>
    </source>
</reference>
<keyword evidence="5" id="KW-0067">ATP-binding</keyword>
<evidence type="ECO:0000256" key="3">
    <source>
        <dbReference type="ARBA" id="ARBA00022741"/>
    </source>
</evidence>
<keyword evidence="2" id="KW-0808">Transferase</keyword>
<dbReference type="InterPro" id="IPR051852">
    <property type="entry name" value="Alpha-type_PK"/>
</dbReference>
<dbReference type="SUPFAM" id="SSF56112">
    <property type="entry name" value="Protein kinase-like (PK-like)"/>
    <property type="match status" value="1"/>
</dbReference>
<name>A0AAE0S6U3_9BIVA</name>
<sequence>GSKASNWRKMGIFDINVNNTTLPSNSPWKNGLCYWSSFELYPDWIGSSFDVFRGFAYHGDWYQSQTDIVVKAFKELNAKEADWNQYKARAESAARYAKDYNSMILSHDFQIRVEFNVPVEAVMDSISDVMVLTRFLKGFKKRFSEDEYVIIEDYLGSEFRMFVSERGLTCGIGSEVLASFAHFTYHHSNGDLVICKFKGIFKENVFRLSNPIIHSVNKTYGPRDGGSAGLIEFFENHKCNNICKNWTKHPVPLYGNMYSLQPIAQITTNDVPEDRTKTDQANNLVVSAEVYGPPPPLLLPSPIVYTEDPPPYEQCEEISSTGSTASLLQDDDKPHKVQNVLKYTVPVEA</sequence>
<evidence type="ECO:0000313" key="9">
    <source>
        <dbReference type="Proteomes" id="UP001195483"/>
    </source>
</evidence>
<dbReference type="AlphaFoldDB" id="A0AAE0S6U3"/>
<dbReference type="Proteomes" id="UP001195483">
    <property type="component" value="Unassembled WGS sequence"/>
</dbReference>
<dbReference type="PROSITE" id="PS51158">
    <property type="entry name" value="ALPHA_KINASE"/>
    <property type="match status" value="1"/>
</dbReference>
<dbReference type="Gene3D" id="3.20.200.10">
    <property type="entry name" value="MHCK/EF2 kinase"/>
    <property type="match status" value="1"/>
</dbReference>
<evidence type="ECO:0000256" key="6">
    <source>
        <dbReference type="SAM" id="MobiDB-lite"/>
    </source>
</evidence>
<feature type="compositionally biased region" description="Polar residues" evidence="6">
    <location>
        <begin position="317"/>
        <end position="327"/>
    </location>
</feature>
<keyword evidence="4" id="KW-0418">Kinase</keyword>
<dbReference type="Pfam" id="PF02816">
    <property type="entry name" value="Alpha_kinase"/>
    <property type="match status" value="1"/>
</dbReference>